<sequence length="334" mass="36772">MGHISRYPFIAHYQGAPTDHIVHLSNGKIHHEGLGRSFWFRPTTSALAEVPAIDHEHSALFHAVTADRQDIAVQAVVTYRFANPAMVAQHFDFNIYPIDRGQQPQGPRQVAKLVEQLAQSITTHVIAALPLSDALHSGITHVHNALVEQLSQQTRLSDTGINVYDVRVLSLRPTPEVEKALQTPLRERLQAEADRALYTRRAQAVEQEQRISENEAAAKLELARRHKEIIAQEAANERLQAEEKAAASLIAARGNAEATEVTENARAAAMRLIGQAEADNERERLAAYTTVSPEILHALALRELATHLPAIGQLNLTPDMLSSALGNFVATSKE</sequence>
<dbReference type="EMBL" id="RQZF01000009">
    <property type="protein sequence ID" value="RRC94858.1"/>
    <property type="molecule type" value="Genomic_DNA"/>
</dbReference>
<dbReference type="OrthoDB" id="3469168at2"/>
<comment type="caution">
    <text evidence="2">The sequence shown here is derived from an EMBL/GenBank/DDBJ whole genome shotgun (WGS) entry which is preliminary data.</text>
</comment>
<reference evidence="2 3" key="1">
    <citation type="submission" date="2018-11" db="EMBL/GenBank/DDBJ databases">
        <title>Genomes From Bacteria Associated with the Canine Oral Cavity: a Test Case for Automated Genome-Based Taxonomic Assignment.</title>
        <authorList>
            <person name="Coil D.A."/>
            <person name="Jospin G."/>
            <person name="Darling A.E."/>
            <person name="Wallis C."/>
            <person name="Davis I.J."/>
            <person name="Harris S."/>
            <person name="Eisen J.A."/>
            <person name="Holcombe L.J."/>
            <person name="O'Flynn C."/>
        </authorList>
    </citation>
    <scope>NUCLEOTIDE SEQUENCE [LARGE SCALE GENOMIC DNA]</scope>
    <source>
        <strain evidence="2 3">OH770</strain>
    </source>
</reference>
<dbReference type="Pfam" id="PF01145">
    <property type="entry name" value="Band_7"/>
    <property type="match status" value="1"/>
</dbReference>
<evidence type="ECO:0000313" key="3">
    <source>
        <dbReference type="Proteomes" id="UP000280444"/>
    </source>
</evidence>
<gene>
    <name evidence="2" type="ORF">EII11_08255</name>
</gene>
<protein>
    <submittedName>
        <fullName evidence="2">SPFH domain-containing protein</fullName>
    </submittedName>
</protein>
<dbReference type="Gene3D" id="3.30.479.30">
    <property type="entry name" value="Band 7 domain"/>
    <property type="match status" value="1"/>
</dbReference>
<dbReference type="InterPro" id="IPR001107">
    <property type="entry name" value="Band_7"/>
</dbReference>
<dbReference type="Proteomes" id="UP000280444">
    <property type="component" value="Unassembled WGS sequence"/>
</dbReference>
<feature type="domain" description="Band 7" evidence="1">
    <location>
        <begin position="26"/>
        <end position="204"/>
    </location>
</feature>
<dbReference type="InterPro" id="IPR036013">
    <property type="entry name" value="Band_7/SPFH_dom_sf"/>
</dbReference>
<evidence type="ECO:0000259" key="1">
    <source>
        <dbReference type="Pfam" id="PF01145"/>
    </source>
</evidence>
<proteinExistence type="predicted"/>
<dbReference type="RefSeq" id="WP_124871372.1">
    <property type="nucleotide sequence ID" value="NZ_RQZF01000009.1"/>
</dbReference>
<evidence type="ECO:0000313" key="2">
    <source>
        <dbReference type="EMBL" id="RRC94858.1"/>
    </source>
</evidence>
<accession>A0A3P1SCJ0</accession>
<keyword evidence="3" id="KW-1185">Reference proteome</keyword>
<organism evidence="2 3">
    <name type="scientific">Schaalia canis</name>
    <dbReference type="NCBI Taxonomy" id="100469"/>
    <lineage>
        <taxon>Bacteria</taxon>
        <taxon>Bacillati</taxon>
        <taxon>Actinomycetota</taxon>
        <taxon>Actinomycetes</taxon>
        <taxon>Actinomycetales</taxon>
        <taxon>Actinomycetaceae</taxon>
        <taxon>Schaalia</taxon>
    </lineage>
</organism>
<dbReference type="SUPFAM" id="SSF117892">
    <property type="entry name" value="Band 7/SPFH domain"/>
    <property type="match status" value="1"/>
</dbReference>
<name>A0A3P1SCJ0_9ACTO</name>
<dbReference type="AlphaFoldDB" id="A0A3P1SCJ0"/>